<proteinExistence type="predicted"/>
<protein>
    <submittedName>
        <fullName evidence="3">Putative membrane protein</fullName>
    </submittedName>
</protein>
<evidence type="ECO:0000313" key="3">
    <source>
        <dbReference type="EMBL" id="AGK60298.1"/>
    </source>
</evidence>
<feature type="domain" description="SHOCT" evidence="2">
    <location>
        <begin position="76"/>
        <end position="102"/>
    </location>
</feature>
<dbReference type="STRING" id="387631.Asulf_00265"/>
<keyword evidence="4" id="KW-1185">Reference proteome</keyword>
<dbReference type="OrthoDB" id="53394at2157"/>
<accession>N0BBB1</accession>
<dbReference type="KEGG" id="ast:Asulf_00265"/>
<dbReference type="InterPro" id="IPR018649">
    <property type="entry name" value="SHOCT"/>
</dbReference>
<gene>
    <name evidence="3" type="ORF">Asulf_00265</name>
</gene>
<evidence type="ECO:0000256" key="1">
    <source>
        <dbReference type="SAM" id="Phobius"/>
    </source>
</evidence>
<feature type="transmembrane region" description="Helical" evidence="1">
    <location>
        <begin position="12"/>
        <end position="35"/>
    </location>
</feature>
<feature type="transmembrane region" description="Helical" evidence="1">
    <location>
        <begin position="47"/>
        <end position="68"/>
    </location>
</feature>
<dbReference type="GeneID" id="15391911"/>
<dbReference type="EMBL" id="CP005290">
    <property type="protein sequence ID" value="AGK60298.1"/>
    <property type="molecule type" value="Genomic_DNA"/>
</dbReference>
<dbReference type="AlphaFoldDB" id="N0BBB1"/>
<keyword evidence="1" id="KW-1133">Transmembrane helix</keyword>
<keyword evidence="1" id="KW-0812">Transmembrane</keyword>
<dbReference type="eggNOG" id="arCOG03911">
    <property type="taxonomic scope" value="Archaea"/>
</dbReference>
<dbReference type="RefSeq" id="WP_015589897.1">
    <property type="nucleotide sequence ID" value="NC_021169.1"/>
</dbReference>
<keyword evidence="1" id="KW-0472">Membrane</keyword>
<dbReference type="HOGENOM" id="CLU_159099_3_2_2"/>
<sequence length="104" mass="12375">MDGFIHSMDWFGFPFFGFGMLFWWLLFIVIGFLVYRDANERGMNGPLWFILVILPMIGIVFLLLYIVIRESKAEKTPLEILKERYAKGEITKEEYLRMKKELEG</sequence>
<organism evidence="3 4">
    <name type="scientific">Archaeoglobus sulfaticallidus PM70-1</name>
    <dbReference type="NCBI Taxonomy" id="387631"/>
    <lineage>
        <taxon>Archaea</taxon>
        <taxon>Methanobacteriati</taxon>
        <taxon>Methanobacteriota</taxon>
        <taxon>Archaeoglobi</taxon>
        <taxon>Archaeoglobales</taxon>
        <taxon>Archaeoglobaceae</taxon>
        <taxon>Archaeoglobus</taxon>
    </lineage>
</organism>
<evidence type="ECO:0000259" key="2">
    <source>
        <dbReference type="Pfam" id="PF09851"/>
    </source>
</evidence>
<name>N0BBB1_9EURY</name>
<dbReference type="Proteomes" id="UP000013307">
    <property type="component" value="Chromosome"/>
</dbReference>
<reference evidence="3 4" key="1">
    <citation type="journal article" date="2013" name="Genome Announc.">
        <title>Complete Genome Sequence of the Thermophilic and Facultatively Chemolithoautotrophic Sulfate Reducer Archaeoglobus sulfaticallidus Strain PM70-1T.</title>
        <authorList>
            <person name="Stokke R."/>
            <person name="Hocking W.P."/>
            <person name="Steinsbu B.O."/>
            <person name="Steen I.H."/>
        </authorList>
    </citation>
    <scope>NUCLEOTIDE SEQUENCE [LARGE SCALE GENOMIC DNA]</scope>
    <source>
        <strain evidence="3">PM70-1</strain>
    </source>
</reference>
<dbReference type="Pfam" id="PF09851">
    <property type="entry name" value="SHOCT"/>
    <property type="match status" value="1"/>
</dbReference>
<evidence type="ECO:0000313" key="4">
    <source>
        <dbReference type="Proteomes" id="UP000013307"/>
    </source>
</evidence>